<dbReference type="GO" id="GO:0005829">
    <property type="term" value="C:cytosol"/>
    <property type="evidence" value="ECO:0007669"/>
    <property type="project" value="TreeGrafter"/>
</dbReference>
<dbReference type="Pfam" id="PF01026">
    <property type="entry name" value="TatD_DNase"/>
    <property type="match status" value="1"/>
</dbReference>
<comment type="caution">
    <text evidence="4">The sequence shown here is derived from an EMBL/GenBank/DDBJ whole genome shotgun (WGS) entry which is preliminary data.</text>
</comment>
<feature type="binding site" evidence="3">
    <location>
        <position position="8"/>
    </location>
    <ligand>
        <name>a divalent metal cation</name>
        <dbReference type="ChEBI" id="CHEBI:60240"/>
        <label>1</label>
    </ligand>
</feature>
<dbReference type="InterPro" id="IPR032466">
    <property type="entry name" value="Metal_Hydrolase"/>
</dbReference>
<dbReference type="AlphaFoldDB" id="A0A1G1XSS6"/>
<keyword evidence="1 3" id="KW-0479">Metal-binding</keyword>
<evidence type="ECO:0000313" key="4">
    <source>
        <dbReference type="EMBL" id="OGY42367.1"/>
    </source>
</evidence>
<dbReference type="GO" id="GO:0016788">
    <property type="term" value="F:hydrolase activity, acting on ester bonds"/>
    <property type="evidence" value="ECO:0007669"/>
    <property type="project" value="InterPro"/>
</dbReference>
<dbReference type="PANTHER" id="PTHR46124">
    <property type="entry name" value="D-AMINOACYL-TRNA DEACYLASE"/>
    <property type="match status" value="1"/>
</dbReference>
<sequence>MLIDSHAHITFKEYENDMEDVIERSLVSHTQIINASNNFESSIKAVELAEKYKGMWAVIGCHPNDLNKEDFNLDKYRQLAKSSKKVVGIGETGLDFFHLADNENSVARIKAEQVKYFKEFIKLAQELDLPLVLHCRGEENDPYGAYDLMLDVLKSEIRGVIHCYGGNTEQSKKFLDLGFYIGFTGIVTFKNAKDIQQIAKEVPLEKILIETDAPFLAPEPYRGQRNEPSYVKFIAQKIADLKELSFEEVEKTTYENTCQLFKL</sequence>
<feature type="binding site" evidence="3">
    <location>
        <position position="91"/>
    </location>
    <ligand>
        <name>a divalent metal cation</name>
        <dbReference type="ChEBI" id="CHEBI:60240"/>
        <label>1</label>
    </ligand>
</feature>
<feature type="binding site" evidence="3">
    <location>
        <position position="162"/>
    </location>
    <ligand>
        <name>a divalent metal cation</name>
        <dbReference type="ChEBI" id="CHEBI:60240"/>
        <label>2</label>
    </ligand>
</feature>
<organism evidence="4 5">
    <name type="scientific">Candidatus Buchananbacteria bacterium RBG_13_36_9</name>
    <dbReference type="NCBI Taxonomy" id="1797530"/>
    <lineage>
        <taxon>Bacteria</taxon>
        <taxon>Candidatus Buchananiibacteriota</taxon>
    </lineage>
</organism>
<name>A0A1G1XSS6_9BACT</name>
<feature type="binding site" evidence="3">
    <location>
        <position position="134"/>
    </location>
    <ligand>
        <name>a divalent metal cation</name>
        <dbReference type="ChEBI" id="CHEBI:60240"/>
        <label>2</label>
    </ligand>
</feature>
<protein>
    <recommendedName>
        <fullName evidence="6">Hydrolase TatD</fullName>
    </recommendedName>
</protein>
<evidence type="ECO:0000256" key="2">
    <source>
        <dbReference type="ARBA" id="ARBA00022801"/>
    </source>
</evidence>
<dbReference type="Proteomes" id="UP000176498">
    <property type="component" value="Unassembled WGS sequence"/>
</dbReference>
<dbReference type="PANTHER" id="PTHR46124:SF2">
    <property type="entry name" value="D-AMINOACYL-TRNA DEACYLASE"/>
    <property type="match status" value="1"/>
</dbReference>
<dbReference type="Gene3D" id="3.20.20.140">
    <property type="entry name" value="Metal-dependent hydrolases"/>
    <property type="match status" value="1"/>
</dbReference>
<evidence type="ECO:0000256" key="1">
    <source>
        <dbReference type="ARBA" id="ARBA00022723"/>
    </source>
</evidence>
<feature type="binding site" evidence="3">
    <location>
        <position position="6"/>
    </location>
    <ligand>
        <name>a divalent metal cation</name>
        <dbReference type="ChEBI" id="CHEBI:60240"/>
        <label>1</label>
    </ligand>
</feature>
<proteinExistence type="predicted"/>
<gene>
    <name evidence="4" type="ORF">A2Y82_04370</name>
</gene>
<dbReference type="SUPFAM" id="SSF51556">
    <property type="entry name" value="Metallo-dependent hydrolases"/>
    <property type="match status" value="1"/>
</dbReference>
<dbReference type="EMBL" id="MHHZ01000004">
    <property type="protein sequence ID" value="OGY42367.1"/>
    <property type="molecule type" value="Genomic_DNA"/>
</dbReference>
<dbReference type="PIRSF" id="PIRSF005902">
    <property type="entry name" value="DNase_TatD"/>
    <property type="match status" value="1"/>
</dbReference>
<dbReference type="InterPro" id="IPR015991">
    <property type="entry name" value="TatD/YcfH-like"/>
</dbReference>
<dbReference type="FunFam" id="3.20.20.140:FF:000005">
    <property type="entry name" value="TatD family hydrolase"/>
    <property type="match status" value="1"/>
</dbReference>
<keyword evidence="2" id="KW-0378">Hydrolase</keyword>
<dbReference type="GO" id="GO:0046872">
    <property type="term" value="F:metal ion binding"/>
    <property type="evidence" value="ECO:0007669"/>
    <property type="project" value="UniProtKB-KW"/>
</dbReference>
<evidence type="ECO:0000256" key="3">
    <source>
        <dbReference type="PIRSR" id="PIRSR005902-1"/>
    </source>
</evidence>
<evidence type="ECO:0000313" key="5">
    <source>
        <dbReference type="Proteomes" id="UP000176498"/>
    </source>
</evidence>
<dbReference type="GO" id="GO:0004536">
    <property type="term" value="F:DNA nuclease activity"/>
    <property type="evidence" value="ECO:0007669"/>
    <property type="project" value="InterPro"/>
</dbReference>
<dbReference type="InterPro" id="IPR001130">
    <property type="entry name" value="TatD-like"/>
</dbReference>
<feature type="binding site" evidence="3">
    <location>
        <position position="212"/>
    </location>
    <ligand>
        <name>a divalent metal cation</name>
        <dbReference type="ChEBI" id="CHEBI:60240"/>
        <label>1</label>
    </ligand>
</feature>
<dbReference type="NCBIfam" id="TIGR00010">
    <property type="entry name" value="YchF/TatD family DNA exonuclease"/>
    <property type="match status" value="1"/>
</dbReference>
<dbReference type="CDD" id="cd01310">
    <property type="entry name" value="TatD_DNAse"/>
    <property type="match status" value="1"/>
</dbReference>
<evidence type="ECO:0008006" key="6">
    <source>
        <dbReference type="Google" id="ProtNLM"/>
    </source>
</evidence>
<reference evidence="4 5" key="1">
    <citation type="journal article" date="2016" name="Nat. Commun.">
        <title>Thousands of microbial genomes shed light on interconnected biogeochemical processes in an aquifer system.</title>
        <authorList>
            <person name="Anantharaman K."/>
            <person name="Brown C.T."/>
            <person name="Hug L.A."/>
            <person name="Sharon I."/>
            <person name="Castelle C.J."/>
            <person name="Probst A.J."/>
            <person name="Thomas B.C."/>
            <person name="Singh A."/>
            <person name="Wilkins M.J."/>
            <person name="Karaoz U."/>
            <person name="Brodie E.L."/>
            <person name="Williams K.H."/>
            <person name="Hubbard S.S."/>
            <person name="Banfield J.F."/>
        </authorList>
    </citation>
    <scope>NUCLEOTIDE SEQUENCE [LARGE SCALE GENOMIC DNA]</scope>
</reference>
<accession>A0A1G1XSS6</accession>